<organism evidence="1 2">
    <name type="scientific">Caerostris extrusa</name>
    <name type="common">Bark spider</name>
    <name type="synonym">Caerostris bankana</name>
    <dbReference type="NCBI Taxonomy" id="172846"/>
    <lineage>
        <taxon>Eukaryota</taxon>
        <taxon>Metazoa</taxon>
        <taxon>Ecdysozoa</taxon>
        <taxon>Arthropoda</taxon>
        <taxon>Chelicerata</taxon>
        <taxon>Arachnida</taxon>
        <taxon>Araneae</taxon>
        <taxon>Araneomorphae</taxon>
        <taxon>Entelegynae</taxon>
        <taxon>Araneoidea</taxon>
        <taxon>Araneidae</taxon>
        <taxon>Caerostris</taxon>
    </lineage>
</organism>
<name>A0AAV4TYA2_CAEEX</name>
<evidence type="ECO:0000313" key="1">
    <source>
        <dbReference type="EMBL" id="GIY50045.1"/>
    </source>
</evidence>
<dbReference type="AlphaFoldDB" id="A0AAV4TYA2"/>
<keyword evidence="2" id="KW-1185">Reference proteome</keyword>
<evidence type="ECO:0000313" key="2">
    <source>
        <dbReference type="Proteomes" id="UP001054945"/>
    </source>
</evidence>
<proteinExistence type="predicted"/>
<accession>A0AAV4TYA2</accession>
<reference evidence="1 2" key="1">
    <citation type="submission" date="2021-06" db="EMBL/GenBank/DDBJ databases">
        <title>Caerostris extrusa draft genome.</title>
        <authorList>
            <person name="Kono N."/>
            <person name="Arakawa K."/>
        </authorList>
    </citation>
    <scope>NUCLEOTIDE SEQUENCE [LARGE SCALE GENOMIC DNA]</scope>
</reference>
<sequence>MFLLKFDAKCSFPTMRISYYEIFVRGHLSRFGGRRIGRGSPVARPQRLPDLSPLYFYLWRVMKPIFCETPEYSEMDLVTVACSQPHIKLKVLDGLSIYTSVTTGYGSRQLSRVKQLDYNLIFVTRIFWIFDVLPDMDYIGTERIPLLNQTNWCTWKENMRFLLMDRGCWSFIDGPKLEETTTRRERLEYKQRKDRAFSTIYYGVDNQHNTLLSILKDADEARKLLQEQFEPKSRASVIRLLGEFFK</sequence>
<gene>
    <name evidence="1" type="ORF">CEXT_198731</name>
</gene>
<dbReference type="Proteomes" id="UP001054945">
    <property type="component" value="Unassembled WGS sequence"/>
</dbReference>
<protein>
    <submittedName>
        <fullName evidence="1">Uncharacterized protein</fullName>
    </submittedName>
</protein>
<comment type="caution">
    <text evidence="1">The sequence shown here is derived from an EMBL/GenBank/DDBJ whole genome shotgun (WGS) entry which is preliminary data.</text>
</comment>
<dbReference type="EMBL" id="BPLR01011931">
    <property type="protein sequence ID" value="GIY50045.1"/>
    <property type="molecule type" value="Genomic_DNA"/>
</dbReference>